<dbReference type="CDD" id="cd00029">
    <property type="entry name" value="C1"/>
    <property type="match status" value="1"/>
</dbReference>
<dbReference type="InterPro" id="IPR002219">
    <property type="entry name" value="PKC_DAG/PE"/>
</dbReference>
<dbReference type="SUPFAM" id="SSF57889">
    <property type="entry name" value="Cysteine-rich domain"/>
    <property type="match status" value="2"/>
</dbReference>
<feature type="coiled-coil region" evidence="3">
    <location>
        <begin position="89"/>
        <end position="137"/>
    </location>
</feature>
<evidence type="ECO:0008006" key="9">
    <source>
        <dbReference type="Google" id="ProtNLM"/>
    </source>
</evidence>
<name>A0A3P7FAP9_WUCBA</name>
<evidence type="ECO:0000259" key="6">
    <source>
        <dbReference type="PROSITE" id="PS50238"/>
    </source>
</evidence>
<evidence type="ECO:0000256" key="3">
    <source>
        <dbReference type="SAM" id="Coils"/>
    </source>
</evidence>
<dbReference type="SMART" id="SM00109">
    <property type="entry name" value="C1"/>
    <property type="match status" value="2"/>
</dbReference>
<evidence type="ECO:0000259" key="5">
    <source>
        <dbReference type="PROSITE" id="PS50081"/>
    </source>
</evidence>
<evidence type="ECO:0000313" key="8">
    <source>
        <dbReference type="Proteomes" id="UP000270924"/>
    </source>
</evidence>
<gene>
    <name evidence="7" type="ORF">WBA_LOCUS1264</name>
</gene>
<dbReference type="CDD" id="cd20821">
    <property type="entry name" value="C1_MgcRacGAP"/>
    <property type="match status" value="1"/>
</dbReference>
<dbReference type="GO" id="GO:0005634">
    <property type="term" value="C:nucleus"/>
    <property type="evidence" value="ECO:0007669"/>
    <property type="project" value="TreeGrafter"/>
</dbReference>
<feature type="coiled-coil region" evidence="3">
    <location>
        <begin position="710"/>
        <end position="772"/>
    </location>
</feature>
<dbReference type="InterPro" id="IPR008936">
    <property type="entry name" value="Rho_GTPase_activation_prot"/>
</dbReference>
<evidence type="ECO:0000256" key="1">
    <source>
        <dbReference type="ARBA" id="ARBA00022723"/>
    </source>
</evidence>
<dbReference type="GO" id="GO:0032154">
    <property type="term" value="C:cleavage furrow"/>
    <property type="evidence" value="ECO:0007669"/>
    <property type="project" value="TreeGrafter"/>
</dbReference>
<dbReference type="Proteomes" id="UP000270924">
    <property type="component" value="Unassembled WGS sequence"/>
</dbReference>
<dbReference type="Gene3D" id="1.10.555.10">
    <property type="entry name" value="Rho GTPase activation protein"/>
    <property type="match status" value="2"/>
</dbReference>
<dbReference type="GO" id="GO:0030496">
    <property type="term" value="C:midbody"/>
    <property type="evidence" value="ECO:0007669"/>
    <property type="project" value="TreeGrafter"/>
</dbReference>
<proteinExistence type="predicted"/>
<dbReference type="GO" id="GO:0051256">
    <property type="term" value="P:mitotic spindle midzone assembly"/>
    <property type="evidence" value="ECO:0007669"/>
    <property type="project" value="TreeGrafter"/>
</dbReference>
<feature type="compositionally biased region" description="Polar residues" evidence="4">
    <location>
        <begin position="270"/>
        <end position="285"/>
    </location>
</feature>
<evidence type="ECO:0000256" key="4">
    <source>
        <dbReference type="SAM" id="MobiDB-lite"/>
    </source>
</evidence>
<feature type="domain" description="Rho-GAP" evidence="6">
    <location>
        <begin position="1048"/>
        <end position="1235"/>
    </location>
</feature>
<keyword evidence="8" id="KW-1185">Reference proteome</keyword>
<keyword evidence="2" id="KW-0862">Zinc</keyword>
<dbReference type="SMART" id="SM00324">
    <property type="entry name" value="RhoGAP"/>
    <property type="match status" value="2"/>
</dbReference>
<dbReference type="OrthoDB" id="2218807at2759"/>
<feature type="region of interest" description="Disordered" evidence="4">
    <location>
        <begin position="1267"/>
        <end position="1291"/>
    </location>
</feature>
<dbReference type="AlphaFoldDB" id="A0A3P7FAP9"/>
<dbReference type="PANTHER" id="PTHR46199">
    <property type="entry name" value="RAC GTPASE-ACTIVATING PROTEIN 1"/>
    <property type="match status" value="1"/>
</dbReference>
<feature type="domain" description="Phorbol-ester/DAG-type" evidence="5">
    <location>
        <begin position="349"/>
        <end position="402"/>
    </location>
</feature>
<dbReference type="Gene3D" id="3.30.60.20">
    <property type="match status" value="2"/>
</dbReference>
<keyword evidence="3" id="KW-0175">Coiled coil</keyword>
<organism evidence="7 8">
    <name type="scientific">Wuchereria bancrofti</name>
    <dbReference type="NCBI Taxonomy" id="6293"/>
    <lineage>
        <taxon>Eukaryota</taxon>
        <taxon>Metazoa</taxon>
        <taxon>Ecdysozoa</taxon>
        <taxon>Nematoda</taxon>
        <taxon>Chromadorea</taxon>
        <taxon>Rhabditida</taxon>
        <taxon>Spirurina</taxon>
        <taxon>Spiruromorpha</taxon>
        <taxon>Filarioidea</taxon>
        <taxon>Onchocercidae</taxon>
        <taxon>Wuchereria</taxon>
    </lineage>
</organism>
<dbReference type="GO" id="GO:0051233">
    <property type="term" value="C:spindle midzone"/>
    <property type="evidence" value="ECO:0007669"/>
    <property type="project" value="TreeGrafter"/>
</dbReference>
<dbReference type="GO" id="GO:0046872">
    <property type="term" value="F:metal ion binding"/>
    <property type="evidence" value="ECO:0007669"/>
    <property type="project" value="UniProtKB-KW"/>
</dbReference>
<dbReference type="InterPro" id="IPR046349">
    <property type="entry name" value="C1-like_sf"/>
</dbReference>
<dbReference type="Pfam" id="PF00620">
    <property type="entry name" value="RhoGAP"/>
    <property type="match status" value="2"/>
</dbReference>
<feature type="region of interest" description="Disordered" evidence="4">
    <location>
        <begin position="255"/>
        <end position="285"/>
    </location>
</feature>
<keyword evidence="1" id="KW-0479">Metal-binding</keyword>
<feature type="region of interest" description="Disordered" evidence="4">
    <location>
        <begin position="313"/>
        <end position="341"/>
    </location>
</feature>
<dbReference type="GO" id="GO:0097149">
    <property type="term" value="C:centralspindlin complex"/>
    <property type="evidence" value="ECO:0007669"/>
    <property type="project" value="TreeGrafter"/>
</dbReference>
<dbReference type="SUPFAM" id="SSF48350">
    <property type="entry name" value="GTPase activation domain, GAP"/>
    <property type="match status" value="2"/>
</dbReference>
<dbReference type="GO" id="GO:0005096">
    <property type="term" value="F:GTPase activator activity"/>
    <property type="evidence" value="ECO:0007669"/>
    <property type="project" value="TreeGrafter"/>
</dbReference>
<accession>A0A3P7FAP9</accession>
<sequence>MVTDWTNRGGQALLDVIVLQKEKTEYWRQSSDMDKILCSGRSRKILKEYGENNNFAVTLIEKQNQLDILKVLDLLEQMRQNWNYEKIRAEAIEDELDQGNKEKDGLRKEIRMYREQLRDARKQIAALMSDKKSMEYDIGEWERKFELVTDLLKDQSHLSMEERQKLFANGSILNKKPMKLQETRDTHLSFSHCSSDEGNIDYDKTADISDNSLDEMDESRLRNGKFRSRSMISLTTKRISAVASKRPKKSTLIDTVEEEVETPSKRSKNGTEIMTPMNTGNSNSPTAKIAVRRSMNSRSNANILNKSEETMTLPTNTLTPQCGTSSTDLRTPLSGTKTWTRGASISTRPHTYTNHSSILGDHCEVCNGWIGIVGKQAYKCCGSLYCGLHIHKSCIDNAPVPCIPRTPTSRTPSKQRPRLKDLCPSTQPMIPPILIHCILALEKNRLCSEGIYRIPGDDTQVQKLLNEFQHGRSVPKLDYQDTETITSCIKQFLNKLRDPVIPSTSWEEFVNAAGTDDIEALNNGIMDLPYPNRDTLAFLCAHFQKICDNCVQNKMPRNVLARCVAAIVVGPAPPHVIKDDEEKKQIIVMSALLKMPPDYWPKFYSFDRGIPLMNSPKCTLYDNRKLVKIPYKNPNRSILGPVETPPSGQNAIMNDNICHDRSRIVLNEYAETVGIAKFLVEGQSTCTEFLHLLDIVENMRHNWDAEKLRADALQEQMNTRENDYSGLQQENRMYKEQLRDARAQIATLMSDKQNLERDMVELERKFALVNELLKNDQSLLKEENRQKLSFLNYKSSFHEPLMTERQAHHILRGVSRTLSHGEDTDYDKTADSMDISYDDSDESHLRNGKVYRRSRSLAVLPSAHSSVATVKRSKESKRMNIVEEEIATPCKRSKDGTETIITTTTITMNPEGRKPATASVSLKRSNRSMSESNILNQNEETVVESTTKFSATTPRFGASVLDLNSPCTAAKTWTNGSSIETRPHSFANFTSILGDRCEVCNRWIGLTGKAAYKCTDCGIRLHKLCTRNAPVPCVPRTATPRTPGKQRPRLKDFCPSTQPMIPSLIIHCVLALDKDRLSTEGIYRIPGQESQIVKLLNEFKNSRSLPKLEYHDTETITGCIKRFLREIRDPVIPVSSWEEFVCAAERDDFEALNRSVMDLPYPNRDTLAFLCSHFQRVCDNRLRNKMSPEVLARCIAPTIIGRAPSRATSIAQNAEEVSKQIMVFMALLRMPQDYWPKFYAFDQEKPLLKSPTRSTAIFAYNQEGKTPVRPSFKASNNSGRKDPNKLMLKPVQIPPAGKQPKEFQPLWSKHGKVFADTNF</sequence>
<feature type="domain" description="Phorbol-ester/DAG-type" evidence="5">
    <location>
        <begin position="983"/>
        <end position="1033"/>
    </location>
</feature>
<dbReference type="GO" id="GO:0000281">
    <property type="term" value="P:mitotic cytokinesis"/>
    <property type="evidence" value="ECO:0007669"/>
    <property type="project" value="TreeGrafter"/>
</dbReference>
<dbReference type="PROSITE" id="PS50238">
    <property type="entry name" value="RHOGAP"/>
    <property type="match status" value="2"/>
</dbReference>
<dbReference type="GO" id="GO:0007266">
    <property type="term" value="P:Rho protein signal transduction"/>
    <property type="evidence" value="ECO:0007669"/>
    <property type="project" value="TreeGrafter"/>
</dbReference>
<protein>
    <recommendedName>
        <fullName evidence="9">RhoGAP domain-containing protein</fullName>
    </recommendedName>
</protein>
<evidence type="ECO:0000256" key="2">
    <source>
        <dbReference type="ARBA" id="ARBA00022833"/>
    </source>
</evidence>
<dbReference type="InterPro" id="IPR000198">
    <property type="entry name" value="RhoGAP_dom"/>
</dbReference>
<dbReference type="PROSITE" id="PS50081">
    <property type="entry name" value="ZF_DAG_PE_2"/>
    <property type="match status" value="2"/>
</dbReference>
<dbReference type="EMBL" id="UYWW01000250">
    <property type="protein sequence ID" value="VDM07878.1"/>
    <property type="molecule type" value="Genomic_DNA"/>
</dbReference>
<feature type="domain" description="Rho-GAP" evidence="6">
    <location>
        <begin position="417"/>
        <end position="600"/>
    </location>
</feature>
<dbReference type="PANTHER" id="PTHR46199:SF3">
    <property type="entry name" value="RAC GTPASE-ACTIVATING PROTEIN 1"/>
    <property type="match status" value="1"/>
</dbReference>
<dbReference type="PROSITE" id="PS00479">
    <property type="entry name" value="ZF_DAG_PE_1"/>
    <property type="match status" value="1"/>
</dbReference>
<reference evidence="7 8" key="1">
    <citation type="submission" date="2018-11" db="EMBL/GenBank/DDBJ databases">
        <authorList>
            <consortium name="Pathogen Informatics"/>
        </authorList>
    </citation>
    <scope>NUCLEOTIDE SEQUENCE [LARGE SCALE GENOMIC DNA]</scope>
</reference>
<dbReference type="Pfam" id="PF00130">
    <property type="entry name" value="C1_1"/>
    <property type="match status" value="1"/>
</dbReference>
<dbReference type="InParanoid" id="A0A3P7FAP9"/>
<evidence type="ECO:0000313" key="7">
    <source>
        <dbReference type="EMBL" id="VDM07878.1"/>
    </source>
</evidence>